<gene>
    <name evidence="2" type="ordered locus">HCH_04869</name>
</gene>
<feature type="region of interest" description="Disordered" evidence="1">
    <location>
        <begin position="1"/>
        <end position="31"/>
    </location>
</feature>
<name>Q2SCR5_HAHCH</name>
<evidence type="ECO:0000313" key="2">
    <source>
        <dbReference type="EMBL" id="ABC31559.1"/>
    </source>
</evidence>
<feature type="compositionally biased region" description="Polar residues" evidence="1">
    <location>
        <begin position="21"/>
        <end position="31"/>
    </location>
</feature>
<dbReference type="EMBL" id="CP000155">
    <property type="protein sequence ID" value="ABC31559.1"/>
    <property type="molecule type" value="Genomic_DNA"/>
</dbReference>
<proteinExistence type="predicted"/>
<accession>Q2SCR5</accession>
<protein>
    <submittedName>
        <fullName evidence="2">Uncharacterized protein</fullName>
    </submittedName>
</protein>
<organism evidence="2 3">
    <name type="scientific">Hahella chejuensis (strain KCTC 2396)</name>
    <dbReference type="NCBI Taxonomy" id="349521"/>
    <lineage>
        <taxon>Bacteria</taxon>
        <taxon>Pseudomonadati</taxon>
        <taxon>Pseudomonadota</taxon>
        <taxon>Gammaproteobacteria</taxon>
        <taxon>Oceanospirillales</taxon>
        <taxon>Hahellaceae</taxon>
        <taxon>Hahella</taxon>
    </lineage>
</organism>
<dbReference type="KEGG" id="hch:HCH_04869"/>
<dbReference type="Proteomes" id="UP000000238">
    <property type="component" value="Chromosome"/>
</dbReference>
<dbReference type="HOGENOM" id="CLU_3396812_0_0_6"/>
<evidence type="ECO:0000313" key="3">
    <source>
        <dbReference type="Proteomes" id="UP000000238"/>
    </source>
</evidence>
<dbReference type="AlphaFoldDB" id="Q2SCR5"/>
<evidence type="ECO:0000256" key="1">
    <source>
        <dbReference type="SAM" id="MobiDB-lite"/>
    </source>
</evidence>
<sequence length="31" mass="3289">MGPAADAADRFNRVRHPSGLSDINDNFSASV</sequence>
<reference evidence="2 3" key="1">
    <citation type="journal article" date="2005" name="Nucleic Acids Res.">
        <title>Genomic blueprint of Hahella chejuensis, a marine microbe producing an algicidal agent.</title>
        <authorList>
            <person name="Jeong H."/>
            <person name="Yim J.H."/>
            <person name="Lee C."/>
            <person name="Choi S.-H."/>
            <person name="Park Y.K."/>
            <person name="Yoon S.H."/>
            <person name="Hur C.-G."/>
            <person name="Kang H.-Y."/>
            <person name="Kim D."/>
            <person name="Lee H.H."/>
            <person name="Park K.H."/>
            <person name="Park S.-H."/>
            <person name="Park H.-S."/>
            <person name="Lee H.K."/>
            <person name="Oh T.K."/>
            <person name="Kim J.F."/>
        </authorList>
    </citation>
    <scope>NUCLEOTIDE SEQUENCE [LARGE SCALE GENOMIC DNA]</scope>
    <source>
        <strain evidence="2 3">KCTC 2396</strain>
    </source>
</reference>
<keyword evidence="3" id="KW-1185">Reference proteome</keyword>